<dbReference type="EMBL" id="VSSQ01015960">
    <property type="protein sequence ID" value="MPM56852.1"/>
    <property type="molecule type" value="Genomic_DNA"/>
</dbReference>
<name>A0A645AUC3_9ZZZZ</name>
<protein>
    <submittedName>
        <fullName evidence="1">Uncharacterized protein</fullName>
    </submittedName>
</protein>
<dbReference type="AlphaFoldDB" id="A0A645AUC3"/>
<proteinExistence type="predicted"/>
<comment type="caution">
    <text evidence="1">The sequence shown here is derived from an EMBL/GenBank/DDBJ whole genome shotgun (WGS) entry which is preliminary data.</text>
</comment>
<gene>
    <name evidence="1" type="ORF">SDC9_103668</name>
</gene>
<organism evidence="1">
    <name type="scientific">bioreactor metagenome</name>
    <dbReference type="NCBI Taxonomy" id="1076179"/>
    <lineage>
        <taxon>unclassified sequences</taxon>
        <taxon>metagenomes</taxon>
        <taxon>ecological metagenomes</taxon>
    </lineage>
</organism>
<accession>A0A645AUC3</accession>
<reference evidence="1" key="1">
    <citation type="submission" date="2019-08" db="EMBL/GenBank/DDBJ databases">
        <authorList>
            <person name="Kucharzyk K."/>
            <person name="Murdoch R.W."/>
            <person name="Higgins S."/>
            <person name="Loffler F."/>
        </authorList>
    </citation>
    <scope>NUCLEOTIDE SEQUENCE</scope>
</reference>
<evidence type="ECO:0000313" key="1">
    <source>
        <dbReference type="EMBL" id="MPM56852.1"/>
    </source>
</evidence>
<sequence length="281" mass="32279">MGRNLRLQDPQFALRQIELLHGVFFDQYMQIMRHVIHAFRNDAQLSDFRLFCPVIEMALRQLLGKDDQIVQRLLDLLRQKAVIFFCREDDCEDDDELKEHQVIERYKHIIAGFTRKFDFDAHKVLQDSVKQDSDGIDLDHDGFVLIEGPLICDIAFHFGNVVVERVQCPQSDIQVGGFLCGSGVGLDLFDGEPHLFQFVAGLVIADLDEAENQVPQFLQDIFLNDGRNAIRFLDVRQCASVDQDIARVKDADHQQGDQCDAEQRRLVCWKISLMLAIFSIS</sequence>